<keyword evidence="7 9" id="KW-0067">ATP-binding</keyword>
<comment type="function">
    <text evidence="9">Catalyzes the formation of acetyl phosphate from acetate and ATP. Can also catalyze the reverse reaction.</text>
</comment>
<keyword evidence="6 9" id="KW-0418">Kinase</keyword>
<dbReference type="PIRSF" id="PIRSF000722">
    <property type="entry name" value="Acetate_prop_kin"/>
    <property type="match status" value="1"/>
</dbReference>
<evidence type="ECO:0000256" key="2">
    <source>
        <dbReference type="ARBA" id="ARBA00022490"/>
    </source>
</evidence>
<dbReference type="GO" id="GO:0006083">
    <property type="term" value="P:acetate metabolic process"/>
    <property type="evidence" value="ECO:0007669"/>
    <property type="project" value="TreeGrafter"/>
</dbReference>
<gene>
    <name evidence="9" type="primary">ackA</name>
    <name evidence="11" type="ORF">EUA06_21315</name>
</gene>
<feature type="active site" description="Proton donor/acceptor" evidence="9">
    <location>
        <position position="123"/>
    </location>
</feature>
<feature type="binding site" evidence="9">
    <location>
        <begin position="305"/>
        <end position="309"/>
    </location>
    <ligand>
        <name>ATP</name>
        <dbReference type="ChEBI" id="CHEBI:30616"/>
    </ligand>
</feature>
<keyword evidence="8 9" id="KW-0460">Magnesium</keyword>
<dbReference type="NCBIfam" id="TIGR00016">
    <property type="entry name" value="ackA"/>
    <property type="match status" value="1"/>
</dbReference>
<evidence type="ECO:0000256" key="3">
    <source>
        <dbReference type="ARBA" id="ARBA00022679"/>
    </source>
</evidence>
<comment type="cofactor">
    <cofactor evidence="9">
        <name>Mg(2+)</name>
        <dbReference type="ChEBI" id="CHEBI:18420"/>
    </cofactor>
    <cofactor evidence="9">
        <name>Mn(2+)</name>
        <dbReference type="ChEBI" id="CHEBI:29035"/>
    </cofactor>
    <text evidence="9">Mg(2+). Can also accept Mn(2+).</text>
</comment>
<evidence type="ECO:0000256" key="8">
    <source>
        <dbReference type="ARBA" id="ARBA00022842"/>
    </source>
</evidence>
<dbReference type="GO" id="GO:0005524">
    <property type="term" value="F:ATP binding"/>
    <property type="evidence" value="ECO:0007669"/>
    <property type="project" value="UniProtKB-KW"/>
</dbReference>
<dbReference type="GO" id="GO:0006085">
    <property type="term" value="P:acetyl-CoA biosynthetic process"/>
    <property type="evidence" value="ECO:0007669"/>
    <property type="project" value="UniProtKB-UniRule"/>
</dbReference>
<dbReference type="PANTHER" id="PTHR21060">
    <property type="entry name" value="ACETATE KINASE"/>
    <property type="match status" value="1"/>
</dbReference>
<feature type="binding site" evidence="9">
    <location>
        <begin position="182"/>
        <end position="186"/>
    </location>
    <ligand>
        <name>ATP</name>
        <dbReference type="ChEBI" id="CHEBI:30616"/>
    </ligand>
</feature>
<dbReference type="PROSITE" id="PS01075">
    <property type="entry name" value="ACETATE_KINASE_1"/>
    <property type="match status" value="1"/>
</dbReference>
<dbReference type="InterPro" id="IPR043129">
    <property type="entry name" value="ATPase_NBD"/>
</dbReference>
<dbReference type="EC" id="2.7.2.1" evidence="9"/>
<dbReference type="Gene3D" id="3.30.420.40">
    <property type="match status" value="2"/>
</dbReference>
<dbReference type="GO" id="GO:0005829">
    <property type="term" value="C:cytosol"/>
    <property type="evidence" value="ECO:0007669"/>
    <property type="project" value="TreeGrafter"/>
</dbReference>
<protein>
    <recommendedName>
        <fullName evidence="9">Acetate kinase</fullName>
        <ecNumber evidence="9">2.7.2.1</ecNumber>
    </recommendedName>
    <alternativeName>
        <fullName evidence="9">Acetokinase</fullName>
    </alternativeName>
</protein>
<evidence type="ECO:0000256" key="6">
    <source>
        <dbReference type="ARBA" id="ARBA00022777"/>
    </source>
</evidence>
<dbReference type="GO" id="GO:0008776">
    <property type="term" value="F:acetate kinase activity"/>
    <property type="evidence" value="ECO:0007669"/>
    <property type="project" value="UniProtKB-UniRule"/>
</dbReference>
<comment type="catalytic activity">
    <reaction evidence="9">
        <text>acetate + ATP = acetyl phosphate + ADP</text>
        <dbReference type="Rhea" id="RHEA:11352"/>
        <dbReference type="ChEBI" id="CHEBI:22191"/>
        <dbReference type="ChEBI" id="CHEBI:30089"/>
        <dbReference type="ChEBI" id="CHEBI:30616"/>
        <dbReference type="ChEBI" id="CHEBI:456216"/>
        <dbReference type="EC" id="2.7.2.1"/>
    </reaction>
</comment>
<dbReference type="PANTHER" id="PTHR21060:SF21">
    <property type="entry name" value="ACETATE KINASE"/>
    <property type="match status" value="1"/>
</dbReference>
<dbReference type="HAMAP" id="MF_00020">
    <property type="entry name" value="Acetate_kinase"/>
    <property type="match status" value="1"/>
</dbReference>
<feature type="site" description="Transition state stabilizer" evidence="9">
    <location>
        <position position="215"/>
    </location>
</feature>
<feature type="site" description="Transition state stabilizer" evidence="9">
    <location>
        <position position="154"/>
    </location>
</feature>
<proteinExistence type="inferred from homology"/>
<keyword evidence="12" id="KW-1185">Reference proteome</keyword>
<dbReference type="SUPFAM" id="SSF53067">
    <property type="entry name" value="Actin-like ATPase domain"/>
    <property type="match status" value="2"/>
</dbReference>
<feature type="binding site" evidence="9">
    <location>
        <position position="12"/>
    </location>
    <ligand>
        <name>Mg(2+)</name>
        <dbReference type="ChEBI" id="CHEBI:18420"/>
    </ligand>
</feature>
<name>A0A4Q2RLH5_9ACTN</name>
<keyword evidence="5 9" id="KW-0547">Nucleotide-binding</keyword>
<feature type="binding site" evidence="9">
    <location>
        <position position="66"/>
    </location>
    <ligand>
        <name>substrate</name>
    </ligand>
</feature>
<dbReference type="Pfam" id="PF00871">
    <property type="entry name" value="Acetate_kinase"/>
    <property type="match status" value="1"/>
</dbReference>
<dbReference type="InterPro" id="IPR023865">
    <property type="entry name" value="Aliphatic_acid_kinase_CS"/>
</dbReference>
<comment type="subcellular location">
    <subcellularLocation>
        <location evidence="9">Cytoplasm</location>
    </subcellularLocation>
</comment>
<comment type="caution">
    <text evidence="11">The sequence shown here is derived from an EMBL/GenBank/DDBJ whole genome shotgun (WGS) entry which is preliminary data.</text>
</comment>
<dbReference type="AlphaFoldDB" id="A0A4Q2RLH5"/>
<evidence type="ECO:0000256" key="4">
    <source>
        <dbReference type="ARBA" id="ARBA00022723"/>
    </source>
</evidence>
<dbReference type="EMBL" id="SDWS01000015">
    <property type="protein sequence ID" value="RYB88405.1"/>
    <property type="molecule type" value="Genomic_DNA"/>
</dbReference>
<dbReference type="InterPro" id="IPR004372">
    <property type="entry name" value="Ac/propionate_kinase"/>
</dbReference>
<dbReference type="OrthoDB" id="9802453at2"/>
<feature type="binding site" evidence="9">
    <location>
        <begin position="257"/>
        <end position="259"/>
    </location>
    <ligand>
        <name>ATP</name>
        <dbReference type="ChEBI" id="CHEBI:30616"/>
    </ligand>
</feature>
<accession>A0A4Q2RLH5</accession>
<evidence type="ECO:0000256" key="1">
    <source>
        <dbReference type="ARBA" id="ARBA00008748"/>
    </source>
</evidence>
<evidence type="ECO:0000256" key="9">
    <source>
        <dbReference type="HAMAP-Rule" id="MF_00020"/>
    </source>
</evidence>
<dbReference type="PRINTS" id="PR00471">
    <property type="entry name" value="ACETATEKNASE"/>
</dbReference>
<evidence type="ECO:0000313" key="11">
    <source>
        <dbReference type="EMBL" id="RYB88405.1"/>
    </source>
</evidence>
<comment type="pathway">
    <text evidence="9">Metabolic intermediate biosynthesis; acetyl-CoA biosynthesis; acetyl-CoA from acetate: step 1/2.</text>
</comment>
<comment type="subunit">
    <text evidence="9">Homodimer.</text>
</comment>
<organism evidence="11 12">
    <name type="scientific">Nocardioides glacieisoli</name>
    <dbReference type="NCBI Taxonomy" id="1168730"/>
    <lineage>
        <taxon>Bacteria</taxon>
        <taxon>Bacillati</taxon>
        <taxon>Actinomycetota</taxon>
        <taxon>Actinomycetes</taxon>
        <taxon>Propionibacteriales</taxon>
        <taxon>Nocardioidaceae</taxon>
        <taxon>Nocardioides</taxon>
    </lineage>
</organism>
<comment type="similarity">
    <text evidence="1 9 10">Belongs to the acetokinase family.</text>
</comment>
<evidence type="ECO:0000256" key="5">
    <source>
        <dbReference type="ARBA" id="ARBA00022741"/>
    </source>
</evidence>
<evidence type="ECO:0000256" key="10">
    <source>
        <dbReference type="RuleBase" id="RU003835"/>
    </source>
</evidence>
<sequence>MTPPGPTVLVVNCGSSTLKAAIVDPASGARRRSALVEDARSPADAIDRLLGEWGDDLDDVVAVGHRVVHGGMVFCGPVAVDDAVVVALDGLVDLAPLQMPPALAALRAVRRRLPDLPHVAVFDTAFHRTLPEVAHRYAVPQEWSDLGVRRYGFHGLSHRYVSGRAAELLGRPLEELRLVSLHLGNGCSGTAVLDGSSIDTTMGLTPLEGLVMGTRSGDIDPGALAFVGRRLGLGLDEVVLALNERSGLLGLSGSSHDCRLLREQAGQGSRTAQLALDVFSYRAAKAVGALAVALGGLDVLVLTGGIGEHDADLRSALLSRLGLFGLEEDEEANARHGSGTAGRISRPGHPVALVVPTDEELVIARDAVEVVVG</sequence>
<dbReference type="Proteomes" id="UP000291838">
    <property type="component" value="Unassembled WGS sequence"/>
</dbReference>
<dbReference type="InterPro" id="IPR000890">
    <property type="entry name" value="Aliphatic_acid_kin_short-chain"/>
</dbReference>
<keyword evidence="4 9" id="KW-0479">Metal-binding</keyword>
<feature type="binding site" evidence="9">
    <location>
        <position position="359"/>
    </location>
    <ligand>
        <name>Mg(2+)</name>
        <dbReference type="ChEBI" id="CHEBI:18420"/>
    </ligand>
</feature>
<keyword evidence="3 9" id="KW-0808">Transferase</keyword>
<evidence type="ECO:0000256" key="7">
    <source>
        <dbReference type="ARBA" id="ARBA00022840"/>
    </source>
</evidence>
<feature type="binding site" evidence="9">
    <location>
        <position position="19"/>
    </location>
    <ligand>
        <name>ATP</name>
        <dbReference type="ChEBI" id="CHEBI:30616"/>
    </ligand>
</feature>
<keyword evidence="2 9" id="KW-0963">Cytoplasm</keyword>
<reference evidence="11 12" key="1">
    <citation type="submission" date="2019-01" db="EMBL/GenBank/DDBJ databases">
        <title>Novel species of Nocardioides.</title>
        <authorList>
            <person name="Liu Q."/>
            <person name="Xin Y.-H."/>
        </authorList>
    </citation>
    <scope>NUCLEOTIDE SEQUENCE [LARGE SCALE GENOMIC DNA]</scope>
    <source>
        <strain evidence="11 12">HLT3-15</strain>
    </source>
</reference>
<dbReference type="UniPathway" id="UPA00340">
    <property type="reaction ID" value="UER00458"/>
</dbReference>
<dbReference type="GO" id="GO:0000287">
    <property type="term" value="F:magnesium ion binding"/>
    <property type="evidence" value="ECO:0007669"/>
    <property type="project" value="UniProtKB-UniRule"/>
</dbReference>
<evidence type="ECO:0000313" key="12">
    <source>
        <dbReference type="Proteomes" id="UP000291838"/>
    </source>
</evidence>